<dbReference type="Gene3D" id="3.90.180.10">
    <property type="entry name" value="Medium-chain alcohol dehydrogenases, catalytic domain"/>
    <property type="match status" value="1"/>
</dbReference>
<keyword evidence="5" id="KW-0862">Zinc</keyword>
<evidence type="ECO:0000256" key="1">
    <source>
        <dbReference type="ARBA" id="ARBA00001947"/>
    </source>
</evidence>
<accession>A0ABU8XNH6</accession>
<proteinExistence type="inferred from homology"/>
<dbReference type="InterPro" id="IPR002328">
    <property type="entry name" value="ADH_Zn_CS"/>
</dbReference>
<feature type="domain" description="Enoyl reductase (ER)" evidence="7">
    <location>
        <begin position="10"/>
        <end position="325"/>
    </location>
</feature>
<dbReference type="PANTHER" id="PTHR42940">
    <property type="entry name" value="ALCOHOL DEHYDROGENASE 1-RELATED"/>
    <property type="match status" value="1"/>
</dbReference>
<dbReference type="InterPro" id="IPR013154">
    <property type="entry name" value="ADH-like_N"/>
</dbReference>
<comment type="cofactor">
    <cofactor evidence="1">
        <name>Zn(2+)</name>
        <dbReference type="ChEBI" id="CHEBI:29105"/>
    </cofactor>
</comment>
<keyword evidence="9" id="KW-1185">Reference proteome</keyword>
<keyword evidence="6" id="KW-0560">Oxidoreductase</keyword>
<dbReference type="SUPFAM" id="SSF51735">
    <property type="entry name" value="NAD(P)-binding Rossmann-fold domains"/>
    <property type="match status" value="1"/>
</dbReference>
<evidence type="ECO:0000313" key="8">
    <source>
        <dbReference type="EMBL" id="MEK0082411.1"/>
    </source>
</evidence>
<dbReference type="Pfam" id="PF08240">
    <property type="entry name" value="ADH_N"/>
    <property type="match status" value="1"/>
</dbReference>
<gene>
    <name evidence="8" type="ORF">U1T56_04565</name>
</gene>
<dbReference type="PANTHER" id="PTHR42940:SF8">
    <property type="entry name" value="VACUOLAR PROTEIN SORTING-ASSOCIATED PROTEIN 11"/>
    <property type="match status" value="1"/>
</dbReference>
<dbReference type="InterPro" id="IPR011032">
    <property type="entry name" value="GroES-like_sf"/>
</dbReference>
<dbReference type="SMART" id="SM00829">
    <property type="entry name" value="PKS_ER"/>
    <property type="match status" value="1"/>
</dbReference>
<dbReference type="Gene3D" id="3.40.50.720">
    <property type="entry name" value="NAD(P)-binding Rossmann-like Domain"/>
    <property type="match status" value="1"/>
</dbReference>
<keyword evidence="4" id="KW-0479">Metal-binding</keyword>
<name>A0ABU8XNH6_9PROT</name>
<comment type="similarity">
    <text evidence="2">Belongs to the zinc-containing alcohol dehydrogenase family.</text>
</comment>
<dbReference type="InterPro" id="IPR014187">
    <property type="entry name" value="ADH_Zn_typ-2"/>
</dbReference>
<dbReference type="RefSeq" id="WP_418158261.1">
    <property type="nucleotide sequence ID" value="NZ_JBBLZC010000003.1"/>
</dbReference>
<evidence type="ECO:0000256" key="4">
    <source>
        <dbReference type="ARBA" id="ARBA00022723"/>
    </source>
</evidence>
<dbReference type="EMBL" id="JBBLZC010000003">
    <property type="protein sequence ID" value="MEK0082411.1"/>
    <property type="molecule type" value="Genomic_DNA"/>
</dbReference>
<protein>
    <recommendedName>
        <fullName evidence="3">alcohol dehydrogenase</fullName>
        <ecNumber evidence="3">1.1.1.1</ecNumber>
    </recommendedName>
</protein>
<dbReference type="Proteomes" id="UP001375743">
    <property type="component" value="Unassembled WGS sequence"/>
</dbReference>
<dbReference type="NCBIfam" id="TIGR02822">
    <property type="entry name" value="adh_fam_2"/>
    <property type="match status" value="1"/>
</dbReference>
<sequence>MRAMLLDAPGRPLRPADIPIPSPGPGQVLVKVRACAVCRTDLHVVDGELEQPKLPLVPGHEIVGEVVAAGAGVDTFRAGERIGIPWLGHTCGVCPYCRSGHENLCDAPGFTGYTIDGGYAEYTVADAAYCFPLPERYDDIAAAPLLCAGLIGYRSLRMASDARRLGIYGFGAAAHIIAQVARHQGREIFAFTRPGDAAAQAFAAGLGAVWAGDSTAAPPVPLDAAILFAPVGGLVPAALAAVRKGGVVVCGGIHMSDIPSFPYRLLWEERVVRSVANLTRQDAIEFLALAGEVPIRIEVTPYPLAAANEALADLREGRLQGAAVLVP</sequence>
<evidence type="ECO:0000259" key="7">
    <source>
        <dbReference type="SMART" id="SM00829"/>
    </source>
</evidence>
<dbReference type="SUPFAM" id="SSF50129">
    <property type="entry name" value="GroES-like"/>
    <property type="match status" value="1"/>
</dbReference>
<dbReference type="InterPro" id="IPR020843">
    <property type="entry name" value="ER"/>
</dbReference>
<dbReference type="CDD" id="cd08298">
    <property type="entry name" value="CAD2"/>
    <property type="match status" value="1"/>
</dbReference>
<comment type="caution">
    <text evidence="8">The sequence shown here is derived from an EMBL/GenBank/DDBJ whole genome shotgun (WGS) entry which is preliminary data.</text>
</comment>
<organism evidence="8 9">
    <name type="scientific">Benzoatithermus flavus</name>
    <dbReference type="NCBI Taxonomy" id="3108223"/>
    <lineage>
        <taxon>Bacteria</taxon>
        <taxon>Pseudomonadati</taxon>
        <taxon>Pseudomonadota</taxon>
        <taxon>Alphaproteobacteria</taxon>
        <taxon>Geminicoccales</taxon>
        <taxon>Geminicoccaceae</taxon>
        <taxon>Benzoatithermus</taxon>
    </lineage>
</organism>
<evidence type="ECO:0000256" key="3">
    <source>
        <dbReference type="ARBA" id="ARBA00013190"/>
    </source>
</evidence>
<evidence type="ECO:0000256" key="2">
    <source>
        <dbReference type="ARBA" id="ARBA00008072"/>
    </source>
</evidence>
<reference evidence="8 9" key="1">
    <citation type="submission" date="2024-01" db="EMBL/GenBank/DDBJ databases">
        <title>Multi-omics insights into the function and evolution of sodium benzoate biodegradation pathways in Benzoatithermus flavus gen. nov., sp. nov. from hot spring.</title>
        <authorList>
            <person name="Hu C.-J."/>
            <person name="Li W.-J."/>
        </authorList>
    </citation>
    <scope>NUCLEOTIDE SEQUENCE [LARGE SCALE GENOMIC DNA]</scope>
    <source>
        <strain evidence="8 9">SYSU G07066</strain>
    </source>
</reference>
<dbReference type="EC" id="1.1.1.1" evidence="3"/>
<dbReference type="PROSITE" id="PS00059">
    <property type="entry name" value="ADH_ZINC"/>
    <property type="match status" value="1"/>
</dbReference>
<evidence type="ECO:0000313" key="9">
    <source>
        <dbReference type="Proteomes" id="UP001375743"/>
    </source>
</evidence>
<evidence type="ECO:0000256" key="5">
    <source>
        <dbReference type="ARBA" id="ARBA00022833"/>
    </source>
</evidence>
<dbReference type="InterPro" id="IPR036291">
    <property type="entry name" value="NAD(P)-bd_dom_sf"/>
</dbReference>
<evidence type="ECO:0000256" key="6">
    <source>
        <dbReference type="ARBA" id="ARBA00023002"/>
    </source>
</evidence>